<dbReference type="GO" id="GO:0004519">
    <property type="term" value="F:endonuclease activity"/>
    <property type="evidence" value="ECO:0007669"/>
    <property type="project" value="UniProtKB-KW"/>
</dbReference>
<accession>A0AAW6A0L9</accession>
<feature type="domain" description="EcoEI R protein C-terminal" evidence="1">
    <location>
        <begin position="493"/>
        <end position="634"/>
    </location>
</feature>
<dbReference type="GO" id="GO:0003677">
    <property type="term" value="F:DNA binding"/>
    <property type="evidence" value="ECO:0007669"/>
    <property type="project" value="InterPro"/>
</dbReference>
<evidence type="ECO:0000259" key="1">
    <source>
        <dbReference type="Pfam" id="PF08463"/>
    </source>
</evidence>
<dbReference type="GO" id="GO:0006304">
    <property type="term" value="P:DNA modification"/>
    <property type="evidence" value="ECO:0007669"/>
    <property type="project" value="InterPro"/>
</dbReference>
<dbReference type="Pfam" id="PF09563">
    <property type="entry name" value="RE_LlaJI"/>
    <property type="match status" value="1"/>
</dbReference>
<protein>
    <submittedName>
        <fullName evidence="2">LlaJI family restriction endonuclease</fullName>
        <ecNumber evidence="2">3.1.21.-</ecNumber>
    </submittedName>
</protein>
<dbReference type="AlphaFoldDB" id="A0AAW6A0L9"/>
<dbReference type="InterPro" id="IPR013670">
    <property type="entry name" value="EcoEI_R_C_dom"/>
</dbReference>
<dbReference type="Pfam" id="PF08463">
    <property type="entry name" value="EcoEI_R_C"/>
    <property type="match status" value="1"/>
</dbReference>
<keyword evidence="2" id="KW-0540">Nuclease</keyword>
<dbReference type="Proteomes" id="UP001211105">
    <property type="component" value="Unassembled WGS sequence"/>
</dbReference>
<name>A0AAW6A0L9_9BIFI</name>
<comment type="caution">
    <text evidence="2">The sequence shown here is derived from an EMBL/GenBank/DDBJ whole genome shotgun (WGS) entry which is preliminary data.</text>
</comment>
<dbReference type="GO" id="GO:0016787">
    <property type="term" value="F:hydrolase activity"/>
    <property type="evidence" value="ECO:0007669"/>
    <property type="project" value="UniProtKB-KW"/>
</dbReference>
<keyword evidence="2" id="KW-0255">Endonuclease</keyword>
<gene>
    <name evidence="2" type="ORF">PL707_04820</name>
</gene>
<dbReference type="RefSeq" id="WP_271726057.1">
    <property type="nucleotide sequence ID" value="NZ_JAQKGX010000002.1"/>
</dbReference>
<keyword evidence="2" id="KW-0378">Hydrolase</keyword>
<dbReference type="InterPro" id="IPR018579">
    <property type="entry name" value="Restrct_endonuc_II_LlaJI"/>
</dbReference>
<sequence length="644" mass="75374">MRKVYVRELKPYSLHDLAEKLAPENDAQQIVDWLMERNIIRPYDKFASNEVDSSFEEEAGADSTETEQEYQFRFVGMAIVKDNVLIVYPKYFRDREPDGSELKQIFQVLKRDGGRANIVSPTEEGYQSTDRLPLMLALLDLYSEYGEYSNYVDGLETNGGGLIEWNRTIGNHLPMVVNDEPIYVEYESRKTFRDESDFITRLHRAVLTECSAELADAGVTDLLSLDEVRISDEPVDDLGDLKTLEWRLERERGIQFVDWKISILDLLTKYLRKRSTNAENNEIKVFGTTSFYHLWEEACKVAFGDKLHTKLGKLDFKLAGTWKDQARKELIKFIPHPQWERYRDGHYADCTETDTLIPDTITFTRSDDGHCTFCIYDAKYYVPSMKGKMRHQPGVESVTKQFLYQAAYRRFIKDYKFDSVYNAFLVPSSSDTFSKIARVSFSEVMGWYEAPFNNYIDMWALPAHKVFDSYLWDKKISDDEIKEISRSENQTNYASVVEHYMQKHLDDSPIIQKLHQNRLLSEEEFNKLERIFTHDLGSKDDYEHAYGSTPFGLQVRKFVKIDRKFVEQEFSHFFESNELSELQIDCVHEIENYIVENGYMELSALHQSPFEESKSFSRLFNEQLRADLLFVIDEITENAMEPQA</sequence>
<dbReference type="EC" id="3.1.21.-" evidence="2"/>
<proteinExistence type="predicted"/>
<reference evidence="2" key="1">
    <citation type="submission" date="2023-01" db="EMBL/GenBank/DDBJ databases">
        <title>Human gut microbiome strain richness.</title>
        <authorList>
            <person name="Chen-Liaw A."/>
        </authorList>
    </citation>
    <scope>NUCLEOTIDE SEQUENCE</scope>
    <source>
        <strain evidence="2">BSD2780120875st1_E5_BSD2780120875b_170604</strain>
    </source>
</reference>
<dbReference type="EMBL" id="JAQKGX010000002">
    <property type="protein sequence ID" value="MDB1161606.1"/>
    <property type="molecule type" value="Genomic_DNA"/>
</dbReference>
<evidence type="ECO:0000313" key="3">
    <source>
        <dbReference type="Proteomes" id="UP001211105"/>
    </source>
</evidence>
<organism evidence="2 3">
    <name type="scientific">Bifidobacterium catenulatum</name>
    <dbReference type="NCBI Taxonomy" id="1686"/>
    <lineage>
        <taxon>Bacteria</taxon>
        <taxon>Bacillati</taxon>
        <taxon>Actinomycetota</taxon>
        <taxon>Actinomycetes</taxon>
        <taxon>Bifidobacteriales</taxon>
        <taxon>Bifidobacteriaceae</taxon>
        <taxon>Bifidobacterium</taxon>
    </lineage>
</organism>
<evidence type="ECO:0000313" key="2">
    <source>
        <dbReference type="EMBL" id="MDB1161606.1"/>
    </source>
</evidence>